<keyword evidence="3" id="KW-1185">Reference proteome</keyword>
<evidence type="ECO:0000313" key="3">
    <source>
        <dbReference type="Proteomes" id="UP001444071"/>
    </source>
</evidence>
<gene>
    <name evidence="2" type="ORF">XENORESO_019464</name>
</gene>
<organism evidence="2 3">
    <name type="scientific">Xenotaenia resolanae</name>
    <dbReference type="NCBI Taxonomy" id="208358"/>
    <lineage>
        <taxon>Eukaryota</taxon>
        <taxon>Metazoa</taxon>
        <taxon>Chordata</taxon>
        <taxon>Craniata</taxon>
        <taxon>Vertebrata</taxon>
        <taxon>Euteleostomi</taxon>
        <taxon>Actinopterygii</taxon>
        <taxon>Neopterygii</taxon>
        <taxon>Teleostei</taxon>
        <taxon>Neoteleostei</taxon>
        <taxon>Acanthomorphata</taxon>
        <taxon>Ovalentaria</taxon>
        <taxon>Atherinomorphae</taxon>
        <taxon>Cyprinodontiformes</taxon>
        <taxon>Goodeidae</taxon>
        <taxon>Xenotaenia</taxon>
    </lineage>
</organism>
<sequence>MAPFSSSQLRASGRRLKNSSNPPTKRRRGRPAFTPAPASASPGPTSAVLPLRSRLSNQSSRSPGFDVLFYSGYPTIFPALLISSMDSVQSFISSFTQLLRVFASNSTMSALPLLAPPSFNPLLGPSH</sequence>
<protein>
    <submittedName>
        <fullName evidence="2">Uncharacterized protein</fullName>
    </submittedName>
</protein>
<dbReference type="Proteomes" id="UP001444071">
    <property type="component" value="Unassembled WGS sequence"/>
</dbReference>
<feature type="compositionally biased region" description="Low complexity" evidence="1">
    <location>
        <begin position="31"/>
        <end position="49"/>
    </location>
</feature>
<feature type="compositionally biased region" description="Polar residues" evidence="1">
    <location>
        <begin position="1"/>
        <end position="10"/>
    </location>
</feature>
<feature type="region of interest" description="Disordered" evidence="1">
    <location>
        <begin position="1"/>
        <end position="49"/>
    </location>
</feature>
<dbReference type="EMBL" id="JAHRIM010080794">
    <property type="protein sequence ID" value="MEQ2275053.1"/>
    <property type="molecule type" value="Genomic_DNA"/>
</dbReference>
<proteinExistence type="predicted"/>
<evidence type="ECO:0000313" key="2">
    <source>
        <dbReference type="EMBL" id="MEQ2275053.1"/>
    </source>
</evidence>
<accession>A0ABV0X1Q4</accession>
<name>A0ABV0X1Q4_9TELE</name>
<comment type="caution">
    <text evidence="2">The sequence shown here is derived from an EMBL/GenBank/DDBJ whole genome shotgun (WGS) entry which is preliminary data.</text>
</comment>
<reference evidence="2 3" key="1">
    <citation type="submission" date="2021-06" db="EMBL/GenBank/DDBJ databases">
        <authorList>
            <person name="Palmer J.M."/>
        </authorList>
    </citation>
    <scope>NUCLEOTIDE SEQUENCE [LARGE SCALE GENOMIC DNA]</scope>
    <source>
        <strain evidence="2 3">XR_2019</strain>
        <tissue evidence="2">Muscle</tissue>
    </source>
</reference>
<evidence type="ECO:0000256" key="1">
    <source>
        <dbReference type="SAM" id="MobiDB-lite"/>
    </source>
</evidence>